<organism evidence="1 2">
    <name type="scientific">Ceutorhynchus assimilis</name>
    <name type="common">cabbage seed weevil</name>
    <dbReference type="NCBI Taxonomy" id="467358"/>
    <lineage>
        <taxon>Eukaryota</taxon>
        <taxon>Metazoa</taxon>
        <taxon>Ecdysozoa</taxon>
        <taxon>Arthropoda</taxon>
        <taxon>Hexapoda</taxon>
        <taxon>Insecta</taxon>
        <taxon>Pterygota</taxon>
        <taxon>Neoptera</taxon>
        <taxon>Endopterygota</taxon>
        <taxon>Coleoptera</taxon>
        <taxon>Polyphaga</taxon>
        <taxon>Cucujiformia</taxon>
        <taxon>Curculionidae</taxon>
        <taxon>Ceutorhynchinae</taxon>
        <taxon>Ceutorhynchus</taxon>
    </lineage>
</organism>
<evidence type="ECO:0000313" key="2">
    <source>
        <dbReference type="Proteomes" id="UP001152799"/>
    </source>
</evidence>
<accession>A0A9N9QEW4</accession>
<dbReference type="AlphaFoldDB" id="A0A9N9QEW4"/>
<keyword evidence="2" id="KW-1185">Reference proteome</keyword>
<proteinExistence type="predicted"/>
<evidence type="ECO:0000313" key="1">
    <source>
        <dbReference type="EMBL" id="CAG9761820.1"/>
    </source>
</evidence>
<reference evidence="1" key="1">
    <citation type="submission" date="2022-01" db="EMBL/GenBank/DDBJ databases">
        <authorList>
            <person name="King R."/>
        </authorList>
    </citation>
    <scope>NUCLEOTIDE SEQUENCE</scope>
</reference>
<gene>
    <name evidence="1" type="ORF">CEUTPL_LOCUS2514</name>
</gene>
<dbReference type="Proteomes" id="UP001152799">
    <property type="component" value="Chromosome 10"/>
</dbReference>
<name>A0A9N9QEW4_9CUCU</name>
<sequence length="70" mass="8076">MDDTNESEVRDLGPGQFSRMFWEIRIPKLSEAPFMSVICGDMFHRVDKRNEAPARSKIYGSPRAWGTDEI</sequence>
<protein>
    <submittedName>
        <fullName evidence="1">Uncharacterized protein</fullName>
    </submittedName>
</protein>
<dbReference type="EMBL" id="OU892286">
    <property type="protein sequence ID" value="CAG9761820.1"/>
    <property type="molecule type" value="Genomic_DNA"/>
</dbReference>